<accession>A0A376VC38</accession>
<evidence type="ECO:0000259" key="14">
    <source>
        <dbReference type="PROSITE" id="PS50928"/>
    </source>
</evidence>
<evidence type="ECO:0000256" key="9">
    <source>
        <dbReference type="ARBA" id="ARBA00023136"/>
    </source>
</evidence>
<organism evidence="15 16">
    <name type="scientific">Escherichia coli</name>
    <dbReference type="NCBI Taxonomy" id="562"/>
    <lineage>
        <taxon>Bacteria</taxon>
        <taxon>Pseudomonadati</taxon>
        <taxon>Pseudomonadota</taxon>
        <taxon>Gammaproteobacteria</taxon>
        <taxon>Enterobacterales</taxon>
        <taxon>Enterobacteriaceae</taxon>
        <taxon>Escherichia</taxon>
    </lineage>
</organism>
<dbReference type="Pfam" id="PF00528">
    <property type="entry name" value="BPD_transp_1"/>
    <property type="match status" value="1"/>
</dbReference>
<dbReference type="PROSITE" id="PS50928">
    <property type="entry name" value="ABC_TM1"/>
    <property type="match status" value="1"/>
</dbReference>
<dbReference type="EMBL" id="UGCU01000001">
    <property type="protein sequence ID" value="STJ08669.1"/>
    <property type="molecule type" value="Genomic_DNA"/>
</dbReference>
<dbReference type="InterPro" id="IPR025966">
    <property type="entry name" value="OppC_N"/>
</dbReference>
<evidence type="ECO:0000256" key="6">
    <source>
        <dbReference type="ARBA" id="ARBA00022856"/>
    </source>
</evidence>
<evidence type="ECO:0000256" key="13">
    <source>
        <dbReference type="RuleBase" id="RU363032"/>
    </source>
</evidence>
<dbReference type="InterPro" id="IPR000515">
    <property type="entry name" value="MetI-like"/>
</dbReference>
<dbReference type="InterPro" id="IPR035906">
    <property type="entry name" value="MetI-like_sf"/>
</dbReference>
<gene>
    <name evidence="15" type="primary">dppC</name>
    <name evidence="15" type="ORF">NCTC9077_00263</name>
</gene>
<comment type="function">
    <text evidence="11">Part of the ABC transporter DppABCDF involved in dipeptide transport. Responsible for the translocation of the substrate across the membrane.</text>
</comment>
<dbReference type="PANTHER" id="PTHR43386">
    <property type="entry name" value="OLIGOPEPTIDE TRANSPORT SYSTEM PERMEASE PROTEIN APPC"/>
    <property type="match status" value="1"/>
</dbReference>
<dbReference type="GO" id="GO:0005886">
    <property type="term" value="C:plasma membrane"/>
    <property type="evidence" value="ECO:0007669"/>
    <property type="project" value="UniProtKB-SubCell"/>
</dbReference>
<dbReference type="CDD" id="cd06261">
    <property type="entry name" value="TM_PBP2"/>
    <property type="match status" value="1"/>
</dbReference>
<evidence type="ECO:0000256" key="4">
    <source>
        <dbReference type="ARBA" id="ARBA00022519"/>
    </source>
</evidence>
<keyword evidence="8 13" id="KW-1133">Transmembrane helix</keyword>
<dbReference type="Gene3D" id="1.10.3720.10">
    <property type="entry name" value="MetI-like"/>
    <property type="match status" value="1"/>
</dbReference>
<name>A0A376VC38_ECOLX</name>
<dbReference type="GO" id="GO:0071916">
    <property type="term" value="F:dipeptide transmembrane transporter activity"/>
    <property type="evidence" value="ECO:0007669"/>
    <property type="project" value="TreeGrafter"/>
</dbReference>
<evidence type="ECO:0000256" key="12">
    <source>
        <dbReference type="ARBA" id="ARBA00070603"/>
    </source>
</evidence>
<dbReference type="AlphaFoldDB" id="A0A376VC38"/>
<dbReference type="GO" id="GO:0015031">
    <property type="term" value="P:protein transport"/>
    <property type="evidence" value="ECO:0007669"/>
    <property type="project" value="UniProtKB-KW"/>
</dbReference>
<feature type="transmembrane region" description="Helical" evidence="13">
    <location>
        <begin position="102"/>
        <end position="127"/>
    </location>
</feature>
<dbReference type="NCBIfam" id="NF008160">
    <property type="entry name" value="PRK10913.1"/>
    <property type="match status" value="1"/>
</dbReference>
<keyword evidence="4" id="KW-0997">Cell inner membrane</keyword>
<protein>
    <recommendedName>
        <fullName evidence="12">Dipeptide transport system permease protein DppC</fullName>
    </recommendedName>
</protein>
<evidence type="ECO:0000256" key="11">
    <source>
        <dbReference type="ARBA" id="ARBA00053779"/>
    </source>
</evidence>
<feature type="transmembrane region" description="Helical" evidence="13">
    <location>
        <begin position="147"/>
        <end position="173"/>
    </location>
</feature>
<keyword evidence="6" id="KW-0571">Peptide transport</keyword>
<evidence type="ECO:0000256" key="3">
    <source>
        <dbReference type="ARBA" id="ARBA00022475"/>
    </source>
</evidence>
<evidence type="ECO:0000256" key="7">
    <source>
        <dbReference type="ARBA" id="ARBA00022927"/>
    </source>
</evidence>
<dbReference type="Proteomes" id="UP000254495">
    <property type="component" value="Unassembled WGS sequence"/>
</dbReference>
<comment type="subcellular location">
    <subcellularLocation>
        <location evidence="1">Cell inner membrane</location>
        <topology evidence="1">Multi-pass membrane protein</topology>
    </subcellularLocation>
    <subcellularLocation>
        <location evidence="13">Cell membrane</location>
        <topology evidence="13">Multi-pass membrane protein</topology>
    </subcellularLocation>
</comment>
<evidence type="ECO:0000256" key="1">
    <source>
        <dbReference type="ARBA" id="ARBA00004429"/>
    </source>
</evidence>
<dbReference type="PANTHER" id="PTHR43386:SF1">
    <property type="entry name" value="D,D-DIPEPTIDE TRANSPORT SYSTEM PERMEASE PROTEIN DDPC-RELATED"/>
    <property type="match status" value="1"/>
</dbReference>
<reference evidence="15 16" key="1">
    <citation type="submission" date="2018-06" db="EMBL/GenBank/DDBJ databases">
        <authorList>
            <consortium name="Pathogen Informatics"/>
            <person name="Doyle S."/>
        </authorList>
    </citation>
    <scope>NUCLEOTIDE SEQUENCE [LARGE SCALE GENOMIC DNA]</scope>
    <source>
        <strain evidence="15 16">NCTC9077</strain>
    </source>
</reference>
<evidence type="ECO:0000256" key="8">
    <source>
        <dbReference type="ARBA" id="ARBA00022989"/>
    </source>
</evidence>
<sequence length="361" mass="39459">MSQVTENKVISAPVPMTPLQEFWHYFKRNKGAVVGLVYVAIVLFIAIFANWIAPYNPAEQFRDALLAPPAWQEGGSMAHLLGTDDVGRDVLSRLMYGARLSLLVGCLVVVLSLIMGVILGLIAGYFGGLVDNIIMRVVDIMLALPSLLLALVLVAIFGPSIGNAALALTFVALPHYVRLTRAAVLVEVNRDYVTASRVAGAGAMRQMFINIFPNCLAPLIVQASLGFSNAILDMAALGFLGMGAQPPTPEWGTMLSDVLQFAQSAWWVVTFPGLAILLTVLAFNLMGDGLRDALDPKTEAVRRFEMALLNVDKLSVHFGDESAPVPRRRPHQLQRKTGRSGRDWWVSPALVNRSVRWRLWG</sequence>
<dbReference type="InterPro" id="IPR050366">
    <property type="entry name" value="BP-dependent_transpt_permease"/>
</dbReference>
<proteinExistence type="inferred from homology"/>
<evidence type="ECO:0000256" key="5">
    <source>
        <dbReference type="ARBA" id="ARBA00022692"/>
    </source>
</evidence>
<dbReference type="FunFam" id="1.10.3720.10:FF:000007">
    <property type="entry name" value="Dipeptide ABC transporter permease DppC"/>
    <property type="match status" value="1"/>
</dbReference>
<keyword evidence="3" id="KW-1003">Cell membrane</keyword>
<dbReference type="SUPFAM" id="SSF161098">
    <property type="entry name" value="MetI-like"/>
    <property type="match status" value="1"/>
</dbReference>
<feature type="transmembrane region" description="Helical" evidence="13">
    <location>
        <begin position="215"/>
        <end position="244"/>
    </location>
</feature>
<feature type="transmembrane region" description="Helical" evidence="13">
    <location>
        <begin position="264"/>
        <end position="287"/>
    </location>
</feature>
<keyword evidence="7" id="KW-0653">Protein transport</keyword>
<keyword evidence="9 13" id="KW-0472">Membrane</keyword>
<evidence type="ECO:0000313" key="16">
    <source>
        <dbReference type="Proteomes" id="UP000254495"/>
    </source>
</evidence>
<evidence type="ECO:0000256" key="2">
    <source>
        <dbReference type="ARBA" id="ARBA00022448"/>
    </source>
</evidence>
<dbReference type="Pfam" id="PF12911">
    <property type="entry name" value="OppC_N"/>
    <property type="match status" value="1"/>
</dbReference>
<evidence type="ECO:0000256" key="10">
    <source>
        <dbReference type="ARBA" id="ARBA00024202"/>
    </source>
</evidence>
<feature type="domain" description="ABC transmembrane type-1" evidence="14">
    <location>
        <begin position="98"/>
        <end position="287"/>
    </location>
</feature>
<comment type="similarity">
    <text evidence="10">Belongs to the binding-protein-dependent transport system permease family. OppBC subfamily.</text>
</comment>
<evidence type="ECO:0000313" key="15">
    <source>
        <dbReference type="EMBL" id="STJ08669.1"/>
    </source>
</evidence>
<feature type="transmembrane region" description="Helical" evidence="13">
    <location>
        <begin position="32"/>
        <end position="53"/>
    </location>
</feature>
<keyword evidence="2 13" id="KW-0813">Transport</keyword>
<keyword evidence="5 13" id="KW-0812">Transmembrane</keyword>